<reference evidence="2" key="2">
    <citation type="submission" date="2020-09" db="EMBL/GenBank/DDBJ databases">
        <authorList>
            <person name="Sun Q."/>
            <person name="Zhou Y."/>
        </authorList>
    </citation>
    <scope>NUCLEOTIDE SEQUENCE</scope>
    <source>
        <strain evidence="2">CGMCC 1.15533</strain>
    </source>
</reference>
<reference evidence="2" key="1">
    <citation type="journal article" date="2014" name="Int. J. Syst. Evol. Microbiol.">
        <title>Complete genome sequence of Corynebacterium casei LMG S-19264T (=DSM 44701T), isolated from a smear-ripened cheese.</title>
        <authorList>
            <consortium name="US DOE Joint Genome Institute (JGI-PGF)"/>
            <person name="Walter F."/>
            <person name="Albersmeier A."/>
            <person name="Kalinowski J."/>
            <person name="Ruckert C."/>
        </authorList>
    </citation>
    <scope>NUCLEOTIDE SEQUENCE</scope>
    <source>
        <strain evidence="2">CGMCC 1.15533</strain>
    </source>
</reference>
<organism evidence="2 3">
    <name type="scientific">Streptococcus himalayensis</name>
    <dbReference type="NCBI Taxonomy" id="1888195"/>
    <lineage>
        <taxon>Bacteria</taxon>
        <taxon>Bacillati</taxon>
        <taxon>Bacillota</taxon>
        <taxon>Bacilli</taxon>
        <taxon>Lactobacillales</taxon>
        <taxon>Streptococcaceae</taxon>
        <taxon>Streptococcus</taxon>
    </lineage>
</organism>
<proteinExistence type="predicted"/>
<comment type="caution">
    <text evidence="2">The sequence shown here is derived from an EMBL/GenBank/DDBJ whole genome shotgun (WGS) entry which is preliminary data.</text>
</comment>
<dbReference type="Proteomes" id="UP000660801">
    <property type="component" value="Unassembled WGS sequence"/>
</dbReference>
<sequence>MEEEQELHTRGCATSSKGNSKQQHKEQWWIKCEKAEILEMLK</sequence>
<evidence type="ECO:0000313" key="3">
    <source>
        <dbReference type="Proteomes" id="UP000660801"/>
    </source>
</evidence>
<feature type="region of interest" description="Disordered" evidence="1">
    <location>
        <begin position="1"/>
        <end position="25"/>
    </location>
</feature>
<accession>A0A917EGZ5</accession>
<keyword evidence="3" id="KW-1185">Reference proteome</keyword>
<gene>
    <name evidence="2" type="ORF">GCM10011510_19650</name>
</gene>
<name>A0A917EGZ5_9STRE</name>
<evidence type="ECO:0000256" key="1">
    <source>
        <dbReference type="SAM" id="MobiDB-lite"/>
    </source>
</evidence>
<protein>
    <submittedName>
        <fullName evidence="2">Uncharacterized protein</fullName>
    </submittedName>
</protein>
<feature type="compositionally biased region" description="Polar residues" evidence="1">
    <location>
        <begin position="12"/>
        <end position="21"/>
    </location>
</feature>
<dbReference type="EMBL" id="BMJN01000067">
    <property type="protein sequence ID" value="GGE38325.1"/>
    <property type="molecule type" value="Genomic_DNA"/>
</dbReference>
<dbReference type="AlphaFoldDB" id="A0A917EGZ5"/>
<evidence type="ECO:0000313" key="2">
    <source>
        <dbReference type="EMBL" id="GGE38325.1"/>
    </source>
</evidence>